<organism evidence="1">
    <name type="scientific">Thiolapillus brandeum</name>
    <dbReference type="NCBI Taxonomy" id="1076588"/>
    <lineage>
        <taxon>Bacteria</taxon>
        <taxon>Pseudomonadati</taxon>
        <taxon>Pseudomonadota</taxon>
        <taxon>Gammaproteobacteria</taxon>
        <taxon>Chromatiales</taxon>
        <taxon>Sedimenticolaceae</taxon>
        <taxon>Thiolapillus</taxon>
    </lineage>
</organism>
<evidence type="ECO:0000313" key="1">
    <source>
        <dbReference type="EMBL" id="HDK38366.1"/>
    </source>
</evidence>
<gene>
    <name evidence="1" type="ORF">ENG92_05065</name>
</gene>
<reference evidence="1" key="1">
    <citation type="journal article" date="2020" name="mSystems">
        <title>Genome- and Community-Level Interaction Insights into Carbon Utilization and Element Cycling Functions of Hydrothermarchaeota in Hydrothermal Sediment.</title>
        <authorList>
            <person name="Zhou Z."/>
            <person name="Liu Y."/>
            <person name="Xu W."/>
            <person name="Pan J."/>
            <person name="Luo Z.H."/>
            <person name="Li M."/>
        </authorList>
    </citation>
    <scope>NUCLEOTIDE SEQUENCE [LARGE SCALE GENOMIC DNA]</scope>
    <source>
        <strain evidence="1">HyVt-26</strain>
    </source>
</reference>
<dbReference type="Gene3D" id="3.40.50.450">
    <property type="match status" value="1"/>
</dbReference>
<proteinExistence type="predicted"/>
<protein>
    <recommendedName>
        <fullName evidence="2">DNA-protecting protein DprA</fullName>
    </recommendedName>
</protein>
<feature type="non-terminal residue" evidence="1">
    <location>
        <position position="88"/>
    </location>
</feature>
<name>A0A831NYK1_9GAMM</name>
<dbReference type="EMBL" id="DRCV01000223">
    <property type="protein sequence ID" value="HDK38366.1"/>
    <property type="molecule type" value="Genomic_DNA"/>
</dbReference>
<accession>A0A831NYK1</accession>
<sequence>MTASSIPDLMEQELRNWLALIRLPGVGPVALNPLLRSGLTPTQLLQHPPSQLSERIREQLTTPNWEQVDNDLRWLESPDNHFLPITSP</sequence>
<evidence type="ECO:0008006" key="2">
    <source>
        <dbReference type="Google" id="ProtNLM"/>
    </source>
</evidence>
<dbReference type="Proteomes" id="UP000885822">
    <property type="component" value="Unassembled WGS sequence"/>
</dbReference>
<comment type="caution">
    <text evidence="1">The sequence shown here is derived from an EMBL/GenBank/DDBJ whole genome shotgun (WGS) entry which is preliminary data.</text>
</comment>
<dbReference type="AlphaFoldDB" id="A0A831NYK1"/>